<evidence type="ECO:0000313" key="1">
    <source>
        <dbReference type="EMBL" id="CCE22498.1"/>
    </source>
</evidence>
<proteinExistence type="predicted"/>
<name>G4T272_META2</name>
<dbReference type="HOGENOM" id="CLU_2880671_0_0_6"/>
<dbReference type="KEGG" id="mah:MEALZ_0804"/>
<dbReference type="Proteomes" id="UP000008315">
    <property type="component" value="Chromosome"/>
</dbReference>
<gene>
    <name evidence="1" type="ordered locus">MEALZ_0804</name>
</gene>
<evidence type="ECO:0000313" key="2">
    <source>
        <dbReference type="Proteomes" id="UP000008315"/>
    </source>
</evidence>
<organism evidence="1 2">
    <name type="scientific">Methylotuvimicrobium alcaliphilum (strain DSM 19304 / NCIMB 14124 / VKM B-2133 / 20Z)</name>
    <name type="common">Methylomicrobium alcaliphilum</name>
    <dbReference type="NCBI Taxonomy" id="1091494"/>
    <lineage>
        <taxon>Bacteria</taxon>
        <taxon>Pseudomonadati</taxon>
        <taxon>Pseudomonadota</taxon>
        <taxon>Gammaproteobacteria</taxon>
        <taxon>Methylococcales</taxon>
        <taxon>Methylococcaceae</taxon>
        <taxon>Methylotuvimicrobium</taxon>
    </lineage>
</organism>
<accession>G4T272</accession>
<keyword evidence="2" id="KW-1185">Reference proteome</keyword>
<sequence length="63" mass="7340">MSEFIYVLTVIYFIFVVKEAEGENIAAFCLRVLPGIWSPIQKSYANLRDRFFNLINFKPTSFA</sequence>
<reference evidence="2" key="1">
    <citation type="journal article" date="2012" name="J. Bacteriol.">
        <title>Genome sequence of the haloalkaliphilic methanotrophic bacterium Methylomicrobium alcaliphilum 20Z.</title>
        <authorList>
            <person name="Vuilleumier S."/>
            <person name="Khmelenina V.N."/>
            <person name="Bringel F."/>
            <person name="Reshetnikov A.S."/>
            <person name="Lajus A."/>
            <person name="Mangenot S."/>
            <person name="Rouy Z."/>
            <person name="Op den Camp H.J."/>
            <person name="Jetten M.S."/>
            <person name="Dispirito A.A."/>
            <person name="Dunfield P."/>
            <person name="Klotz M.G."/>
            <person name="Semrau J.D."/>
            <person name="Stein L.Y."/>
            <person name="Barbe V."/>
            <person name="Medigue C."/>
            <person name="Trotsenko Y.A."/>
            <person name="Kalyuzhnaya M.G."/>
        </authorList>
    </citation>
    <scope>NUCLEOTIDE SEQUENCE [LARGE SCALE GENOMIC DNA]</scope>
    <source>
        <strain evidence="2">DSM 19304 / NCIMB 14124 / VKM B-2133 / 20Z</strain>
    </source>
</reference>
<dbReference type="EMBL" id="FO082060">
    <property type="protein sequence ID" value="CCE22498.1"/>
    <property type="molecule type" value="Genomic_DNA"/>
</dbReference>
<dbReference type="AlphaFoldDB" id="G4T272"/>
<protein>
    <submittedName>
        <fullName evidence="1">Uncharacterized protein</fullName>
    </submittedName>
</protein>